<accession>A0AC34PUN3</accession>
<name>A0AC34PUN3_9BILA</name>
<sequence>MNLLVRNITKEAKALVQAEICSLFLLDKEHSELVAEVFEKNGTSDEYLTEIRMPLNQGIVGHVATTGEMMNVKDVYDHPFFYPKVDERTGFVTRNILCFPIKDSSGNLVGVAELCNKIGKPSFTVHDEQIATTFAVYCAISISHCLLYRKLQEAHRRSHMAAELLVQGSTLSIAPEDILRLTVRDIPDPSSFHSEFTKFSFVPRSIGTGDTYVEASLSMFKELGFIDKYRLRRRTLARFLLMVQKGYRDVPYHNWSHAFAVGHFCYLLLRLAEVKSALTDLEAFSLLVACLCHDIDHRGTTNAFQLQSKTPLAQLYSSEGSVLERHHFAQTVTILGMDECNIFEQLTRQQYQQVLDNIREIILATDIAAHLRKVDRIKEMVRVGYNSNSSDHHYLFMCLLMTASDISDQSKDFKNSKGIAENIYKEFFSQGDLEKQMGNRPIEMMDRDRACVPKIQLEFMDTIALPVFRYLSDLLPAVSETYESFLNNRRCWQTLDALLQEQGLPSGGLDYLKDMELERKVIERVSLMKDNEDEQNDDHKD</sequence>
<reference evidence="2" key="1">
    <citation type="submission" date="2022-11" db="UniProtKB">
        <authorList>
            <consortium name="WormBaseParasite"/>
        </authorList>
    </citation>
    <scope>IDENTIFICATION</scope>
</reference>
<evidence type="ECO:0000313" key="2">
    <source>
        <dbReference type="WBParaSite" id="JU765_v2.g10138.t1"/>
    </source>
</evidence>
<dbReference type="Proteomes" id="UP000887576">
    <property type="component" value="Unplaced"/>
</dbReference>
<protein>
    <submittedName>
        <fullName evidence="2">Phosphodiesterase</fullName>
    </submittedName>
</protein>
<proteinExistence type="predicted"/>
<evidence type="ECO:0000313" key="1">
    <source>
        <dbReference type="Proteomes" id="UP000887576"/>
    </source>
</evidence>
<dbReference type="WBParaSite" id="JU765_v2.g10138.t1">
    <property type="protein sequence ID" value="JU765_v2.g10138.t1"/>
    <property type="gene ID" value="JU765_v2.g10138"/>
</dbReference>
<organism evidence="1 2">
    <name type="scientific">Panagrolaimus sp. JU765</name>
    <dbReference type="NCBI Taxonomy" id="591449"/>
    <lineage>
        <taxon>Eukaryota</taxon>
        <taxon>Metazoa</taxon>
        <taxon>Ecdysozoa</taxon>
        <taxon>Nematoda</taxon>
        <taxon>Chromadorea</taxon>
        <taxon>Rhabditida</taxon>
        <taxon>Tylenchina</taxon>
        <taxon>Panagrolaimomorpha</taxon>
        <taxon>Panagrolaimoidea</taxon>
        <taxon>Panagrolaimidae</taxon>
        <taxon>Panagrolaimus</taxon>
    </lineage>
</organism>